<protein>
    <submittedName>
        <fullName evidence="2">DUF502 domain-containing protein</fullName>
    </submittedName>
</protein>
<dbReference type="Proteomes" id="UP001597511">
    <property type="component" value="Unassembled WGS sequence"/>
</dbReference>
<evidence type="ECO:0000313" key="2">
    <source>
        <dbReference type="EMBL" id="MFD2919493.1"/>
    </source>
</evidence>
<organism evidence="2 3">
    <name type="scientific">Terrimonas rubra</name>
    <dbReference type="NCBI Taxonomy" id="1035890"/>
    <lineage>
        <taxon>Bacteria</taxon>
        <taxon>Pseudomonadati</taxon>
        <taxon>Bacteroidota</taxon>
        <taxon>Chitinophagia</taxon>
        <taxon>Chitinophagales</taxon>
        <taxon>Chitinophagaceae</taxon>
        <taxon>Terrimonas</taxon>
    </lineage>
</organism>
<keyword evidence="1" id="KW-0472">Membrane</keyword>
<name>A0ABW6A729_9BACT</name>
<gene>
    <name evidence="2" type="ORF">ACFS6H_07245</name>
</gene>
<reference evidence="3" key="1">
    <citation type="journal article" date="2019" name="Int. J. Syst. Evol. Microbiol.">
        <title>The Global Catalogue of Microorganisms (GCM) 10K type strain sequencing project: providing services to taxonomists for standard genome sequencing and annotation.</title>
        <authorList>
            <consortium name="The Broad Institute Genomics Platform"/>
            <consortium name="The Broad Institute Genome Sequencing Center for Infectious Disease"/>
            <person name="Wu L."/>
            <person name="Ma J."/>
        </authorList>
    </citation>
    <scope>NUCLEOTIDE SEQUENCE [LARGE SCALE GENOMIC DNA]</scope>
    <source>
        <strain evidence="3">KCTC 23299</strain>
    </source>
</reference>
<dbReference type="Pfam" id="PF04367">
    <property type="entry name" value="DUF502"/>
    <property type="match status" value="1"/>
</dbReference>
<evidence type="ECO:0000256" key="1">
    <source>
        <dbReference type="SAM" id="Phobius"/>
    </source>
</evidence>
<accession>A0ABW6A729</accession>
<keyword evidence="3" id="KW-1185">Reference proteome</keyword>
<sequence>MASQKTPDTPFKKILRFFIQGLLILAPIGITVYALYWLFELVDGILRPVFGVPGIGFIVIVAFVIFVGWISSNFLMGSIINFFDHWLERTPGIKFIYTSIKDFFEAFAGDKKKFTKAVLANVFANDVWIVGFLTDEEMQKFEFGADKVAVYVPQAYNFAGQLYILPREKVKHIEHISSGDAMKYAVTGGVVEMEEKES</sequence>
<dbReference type="PANTHER" id="PTHR31876:SF26">
    <property type="entry name" value="PROTEIN LIKE COV 2"/>
    <property type="match status" value="1"/>
</dbReference>
<dbReference type="EMBL" id="JBHUOZ010000001">
    <property type="protein sequence ID" value="MFD2919493.1"/>
    <property type="molecule type" value="Genomic_DNA"/>
</dbReference>
<keyword evidence="1" id="KW-1133">Transmembrane helix</keyword>
<dbReference type="InterPro" id="IPR007462">
    <property type="entry name" value="COV1-like"/>
</dbReference>
<feature type="transmembrane region" description="Helical" evidence="1">
    <location>
        <begin position="45"/>
        <end position="70"/>
    </location>
</feature>
<proteinExistence type="predicted"/>
<dbReference type="PANTHER" id="PTHR31876">
    <property type="entry name" value="COV-LIKE PROTEIN 1"/>
    <property type="match status" value="1"/>
</dbReference>
<feature type="transmembrane region" description="Helical" evidence="1">
    <location>
        <begin position="21"/>
        <end position="39"/>
    </location>
</feature>
<evidence type="ECO:0000313" key="3">
    <source>
        <dbReference type="Proteomes" id="UP001597511"/>
    </source>
</evidence>
<comment type="caution">
    <text evidence="2">The sequence shown here is derived from an EMBL/GenBank/DDBJ whole genome shotgun (WGS) entry which is preliminary data.</text>
</comment>
<keyword evidence="1" id="KW-0812">Transmembrane</keyword>
<dbReference type="RefSeq" id="WP_386096735.1">
    <property type="nucleotide sequence ID" value="NZ_JBHUOZ010000001.1"/>
</dbReference>